<comment type="caution">
    <text evidence="1">The sequence shown here is derived from an EMBL/GenBank/DDBJ whole genome shotgun (WGS) entry which is preliminary data.</text>
</comment>
<proteinExistence type="predicted"/>
<keyword evidence="2" id="KW-1185">Reference proteome</keyword>
<dbReference type="Proteomes" id="UP000765509">
    <property type="component" value="Unassembled WGS sequence"/>
</dbReference>
<gene>
    <name evidence="1" type="ORF">O181_024023</name>
</gene>
<evidence type="ECO:0000313" key="2">
    <source>
        <dbReference type="Proteomes" id="UP000765509"/>
    </source>
</evidence>
<dbReference type="EMBL" id="AVOT02007626">
    <property type="protein sequence ID" value="MBW0484308.1"/>
    <property type="molecule type" value="Genomic_DNA"/>
</dbReference>
<sequence length="119" mass="13623">MEGLGEQTLSEKLEAMCPCYDFMDKLFGLKANVQHRYEIDSRKFTGDDFVDHTSIGNAFEDSVSITSDKNLISDWDESQMKNFHNQKLDDNIDETCEPGGIFYIPKEATINLKQILNYA</sequence>
<organism evidence="1 2">
    <name type="scientific">Austropuccinia psidii MF-1</name>
    <dbReference type="NCBI Taxonomy" id="1389203"/>
    <lineage>
        <taxon>Eukaryota</taxon>
        <taxon>Fungi</taxon>
        <taxon>Dikarya</taxon>
        <taxon>Basidiomycota</taxon>
        <taxon>Pucciniomycotina</taxon>
        <taxon>Pucciniomycetes</taxon>
        <taxon>Pucciniales</taxon>
        <taxon>Sphaerophragmiaceae</taxon>
        <taxon>Austropuccinia</taxon>
    </lineage>
</organism>
<reference evidence="1" key="1">
    <citation type="submission" date="2021-03" db="EMBL/GenBank/DDBJ databases">
        <title>Draft genome sequence of rust myrtle Austropuccinia psidii MF-1, a brazilian biotype.</title>
        <authorList>
            <person name="Quecine M.C."/>
            <person name="Pachon D.M.R."/>
            <person name="Bonatelli M.L."/>
            <person name="Correr F.H."/>
            <person name="Franceschini L.M."/>
            <person name="Leite T.F."/>
            <person name="Margarido G.R.A."/>
            <person name="Almeida C.A."/>
            <person name="Ferrarezi J.A."/>
            <person name="Labate C.A."/>
        </authorList>
    </citation>
    <scope>NUCLEOTIDE SEQUENCE</scope>
    <source>
        <strain evidence="1">MF-1</strain>
    </source>
</reference>
<evidence type="ECO:0000313" key="1">
    <source>
        <dbReference type="EMBL" id="MBW0484308.1"/>
    </source>
</evidence>
<name>A0A9Q3CI54_9BASI</name>
<dbReference type="AlphaFoldDB" id="A0A9Q3CI54"/>
<protein>
    <submittedName>
        <fullName evidence="1">Uncharacterized protein</fullName>
    </submittedName>
</protein>
<accession>A0A9Q3CI54</accession>